<sequence>MADMMRELKGKEIVSLNDHPEIRRVFADFQMESLDIEYQVGGADKPAVRRELIIYSWDRQAEPVGLF</sequence>
<evidence type="ECO:0008006" key="3">
    <source>
        <dbReference type="Google" id="ProtNLM"/>
    </source>
</evidence>
<evidence type="ECO:0000313" key="1">
    <source>
        <dbReference type="EMBL" id="QOT74840.1"/>
    </source>
</evidence>
<proteinExistence type="predicted"/>
<accession>A0A643G534</accession>
<organism evidence="1 2">
    <name type="scientific">Cupriavidus basilensis</name>
    <dbReference type="NCBI Taxonomy" id="68895"/>
    <lineage>
        <taxon>Bacteria</taxon>
        <taxon>Pseudomonadati</taxon>
        <taxon>Pseudomonadota</taxon>
        <taxon>Betaproteobacteria</taxon>
        <taxon>Burkholderiales</taxon>
        <taxon>Burkholderiaceae</taxon>
        <taxon>Cupriavidus</taxon>
    </lineage>
</organism>
<dbReference type="Proteomes" id="UP000397656">
    <property type="component" value="Chromosome 1"/>
</dbReference>
<gene>
    <name evidence="1" type="ORF">F7R26_011235</name>
</gene>
<reference evidence="1 2" key="1">
    <citation type="submission" date="2020-10" db="EMBL/GenBank/DDBJ databases">
        <title>Complete genome sequence of Cupriavidus basilensis CCUG 49340T.</title>
        <authorList>
            <person name="Salva-Serra F."/>
            <person name="Donoso R.A."/>
            <person name="Cho K.H."/>
            <person name="Yoo J.A."/>
            <person name="Lee K."/>
            <person name="Yoon S.-H."/>
            <person name="Perez-Pantoja D."/>
            <person name="Moore E.R.B."/>
        </authorList>
    </citation>
    <scope>NUCLEOTIDE SEQUENCE [LARGE SCALE GENOMIC DNA]</scope>
    <source>
        <strain evidence="2">CCUG 49340</strain>
    </source>
</reference>
<name>A0A643G534_9BURK</name>
<dbReference type="AlphaFoldDB" id="A0A643G534"/>
<evidence type="ECO:0000313" key="2">
    <source>
        <dbReference type="Proteomes" id="UP000397656"/>
    </source>
</evidence>
<dbReference type="EMBL" id="CP062803">
    <property type="protein sequence ID" value="QOT74840.1"/>
    <property type="molecule type" value="Genomic_DNA"/>
</dbReference>
<protein>
    <recommendedName>
        <fullName evidence="3">Site-specific DNA-methyltransferase (adenine-specific)</fullName>
    </recommendedName>
</protein>